<protein>
    <submittedName>
        <fullName evidence="1">Uncharacterized protein</fullName>
    </submittedName>
</protein>
<reference evidence="1 2" key="1">
    <citation type="journal article" date="2024" name="Plant Biotechnol. J.">
        <title>Dendrobium thyrsiflorum genome and its molecular insights into genes involved in important horticultural traits.</title>
        <authorList>
            <person name="Chen B."/>
            <person name="Wang J.Y."/>
            <person name="Zheng P.J."/>
            <person name="Li K.L."/>
            <person name="Liang Y.M."/>
            <person name="Chen X.F."/>
            <person name="Zhang C."/>
            <person name="Zhao X."/>
            <person name="He X."/>
            <person name="Zhang G.Q."/>
            <person name="Liu Z.J."/>
            <person name="Xu Q."/>
        </authorList>
    </citation>
    <scope>NUCLEOTIDE SEQUENCE [LARGE SCALE GENOMIC DNA]</scope>
    <source>
        <strain evidence="1">GZMU011</strain>
    </source>
</reference>
<dbReference type="Proteomes" id="UP001552299">
    <property type="component" value="Unassembled WGS sequence"/>
</dbReference>
<evidence type="ECO:0000313" key="2">
    <source>
        <dbReference type="Proteomes" id="UP001552299"/>
    </source>
</evidence>
<proteinExistence type="predicted"/>
<comment type="caution">
    <text evidence="1">The sequence shown here is derived from an EMBL/GenBank/DDBJ whole genome shotgun (WGS) entry which is preliminary data.</text>
</comment>
<gene>
    <name evidence="1" type="ORF">M5K25_013202</name>
</gene>
<dbReference type="EMBL" id="JANQDX010000011">
    <property type="protein sequence ID" value="KAL0915749.1"/>
    <property type="molecule type" value="Genomic_DNA"/>
</dbReference>
<name>A0ABD0USX5_DENTH</name>
<evidence type="ECO:0000313" key="1">
    <source>
        <dbReference type="EMBL" id="KAL0915749.1"/>
    </source>
</evidence>
<organism evidence="1 2">
    <name type="scientific">Dendrobium thyrsiflorum</name>
    <name type="common">Pinecone-like raceme dendrobium</name>
    <name type="synonym">Orchid</name>
    <dbReference type="NCBI Taxonomy" id="117978"/>
    <lineage>
        <taxon>Eukaryota</taxon>
        <taxon>Viridiplantae</taxon>
        <taxon>Streptophyta</taxon>
        <taxon>Embryophyta</taxon>
        <taxon>Tracheophyta</taxon>
        <taxon>Spermatophyta</taxon>
        <taxon>Magnoliopsida</taxon>
        <taxon>Liliopsida</taxon>
        <taxon>Asparagales</taxon>
        <taxon>Orchidaceae</taxon>
        <taxon>Epidendroideae</taxon>
        <taxon>Malaxideae</taxon>
        <taxon>Dendrobiinae</taxon>
        <taxon>Dendrobium</taxon>
    </lineage>
</organism>
<keyword evidence="2" id="KW-1185">Reference proteome</keyword>
<dbReference type="AlphaFoldDB" id="A0ABD0USX5"/>
<sequence>MFRDFTNFALSPLRLPIRNFVPLRLALAVFSGTFHDIDLLNFFNAIIGATKSERADLGALMESDTSFSLAVDTHWYG</sequence>
<accession>A0ABD0USX5</accession>